<dbReference type="AlphaFoldDB" id="A0A075IBM6"/>
<protein>
    <submittedName>
        <fullName evidence="1">Putative pentapeptide repeat-containing protein</fullName>
    </submittedName>
</protein>
<dbReference type="EMBL" id="KF901287">
    <property type="protein sequence ID" value="AIF25314.1"/>
    <property type="molecule type" value="Genomic_DNA"/>
</dbReference>
<reference evidence="1" key="1">
    <citation type="journal article" date="2014" name="Genome Biol. Evol.">
        <title>Pangenome evidence for extensive interdomain horizontal transfer affecting lineage core and shell genes in uncultured planktonic thaumarchaeota and euryarchaeota.</title>
        <authorList>
            <person name="Deschamps P."/>
            <person name="Zivanovic Y."/>
            <person name="Moreira D."/>
            <person name="Rodriguez-Valera F."/>
            <person name="Lopez-Garcia P."/>
        </authorList>
    </citation>
    <scope>NUCLEOTIDE SEQUENCE</scope>
</reference>
<proteinExistence type="predicted"/>
<evidence type="ECO:0000313" key="1">
    <source>
        <dbReference type="EMBL" id="AIF25314.1"/>
    </source>
</evidence>
<organism evidence="1">
    <name type="scientific">uncultured marine thaumarchaeote SAT1000_50_F07</name>
    <dbReference type="NCBI Taxonomy" id="1456417"/>
    <lineage>
        <taxon>Archaea</taxon>
        <taxon>Nitrososphaerota</taxon>
        <taxon>environmental samples</taxon>
    </lineage>
</organism>
<name>A0A075IBM6_9ARCH</name>
<sequence length="216" mass="24097">MKISAMFLSLLILLSFMPILNPANAAPTISIETSQTIYNYGDYLSITINVSEVTGDFATIYIIDSSQKKSVLLQPPVSQKTHSFPSNHPFDSAIWKAGSYILELEYSGIQSSTQFSIQDTGEVAIPSWIKDLATMWITEPLVTDKDFGRAIGYLIEHEVIKIPYTEPEGDTITNIPDWVKTNAEWWVTGKISDTEFTVALQYLIKKGIILVNLPTV</sequence>
<accession>A0A075IBM6</accession>